<keyword evidence="1" id="KW-1133">Transmembrane helix</keyword>
<dbReference type="EMBL" id="JANDHW010000015">
    <property type="protein sequence ID" value="MCP9612872.1"/>
    <property type="molecule type" value="Genomic_DNA"/>
</dbReference>
<dbReference type="Proteomes" id="UP001205603">
    <property type="component" value="Unassembled WGS sequence"/>
</dbReference>
<feature type="transmembrane region" description="Helical" evidence="1">
    <location>
        <begin position="12"/>
        <end position="29"/>
    </location>
</feature>
<feature type="transmembrane region" description="Helical" evidence="1">
    <location>
        <begin position="41"/>
        <end position="59"/>
    </location>
</feature>
<keyword evidence="1" id="KW-0812">Transmembrane</keyword>
<proteinExistence type="predicted"/>
<dbReference type="RefSeq" id="WP_255028245.1">
    <property type="nucleotide sequence ID" value="NZ_JANDHW010000015.1"/>
</dbReference>
<organism evidence="2 3">
    <name type="scientific">Coprobacter tertius</name>
    <dbReference type="NCBI Taxonomy" id="2944915"/>
    <lineage>
        <taxon>Bacteria</taxon>
        <taxon>Pseudomonadati</taxon>
        <taxon>Bacteroidota</taxon>
        <taxon>Bacteroidia</taxon>
        <taxon>Bacteroidales</taxon>
        <taxon>Barnesiellaceae</taxon>
        <taxon>Coprobacter</taxon>
    </lineage>
</organism>
<keyword evidence="1" id="KW-0472">Membrane</keyword>
<protein>
    <submittedName>
        <fullName evidence="2">DUF6132 family protein</fullName>
    </submittedName>
</protein>
<evidence type="ECO:0000313" key="2">
    <source>
        <dbReference type="EMBL" id="MCP9612872.1"/>
    </source>
</evidence>
<accession>A0ABT1MJR4</accession>
<keyword evidence="3" id="KW-1185">Reference proteome</keyword>
<dbReference type="Pfam" id="PF19628">
    <property type="entry name" value="DUF6132"/>
    <property type="match status" value="1"/>
</dbReference>
<dbReference type="InterPro" id="IPR045764">
    <property type="entry name" value="DUF6132"/>
</dbReference>
<reference evidence="2 3" key="1">
    <citation type="submission" date="2022-07" db="EMBL/GenBank/DDBJ databases">
        <title>Fecal culturing of patients with breast cancer.</title>
        <authorList>
            <person name="Teng N.M.Y."/>
            <person name="Kiu R."/>
            <person name="Evans R."/>
            <person name="Baker D.J."/>
            <person name="Zenner C."/>
            <person name="Robinson S.D."/>
            <person name="Hall L.J."/>
        </authorList>
    </citation>
    <scope>NUCLEOTIDE SEQUENCE [LARGE SCALE GENOMIC DNA]</scope>
    <source>
        <strain evidence="2 3">LH1063</strain>
    </source>
</reference>
<evidence type="ECO:0000256" key="1">
    <source>
        <dbReference type="SAM" id="Phobius"/>
    </source>
</evidence>
<comment type="caution">
    <text evidence="2">The sequence shown here is derived from an EMBL/GenBank/DDBJ whole genome shotgun (WGS) entry which is preliminary data.</text>
</comment>
<sequence>MKQWVKNNRLRIITTLLGAAAGFAYWYFIGCASGTCPITSSPYISTLWGAAIGFLIAPGKCCIKKENSNCEIQNRNNQN</sequence>
<name>A0ABT1MJR4_9BACT</name>
<evidence type="ECO:0000313" key="3">
    <source>
        <dbReference type="Proteomes" id="UP001205603"/>
    </source>
</evidence>
<gene>
    <name evidence="2" type="ORF">NMU02_12300</name>
</gene>